<reference evidence="2 3" key="1">
    <citation type="submission" date="2019-03" db="EMBL/GenBank/DDBJ databases">
        <title>Genomic Encyclopedia of Type Strains, Phase III (KMG-III): the genomes of soil and plant-associated and newly described type strains.</title>
        <authorList>
            <person name="Whitman W."/>
        </authorList>
    </citation>
    <scope>NUCLEOTIDE SEQUENCE [LARGE SCALE GENOMIC DNA]</scope>
    <source>
        <strain evidence="2 3">CECT 8455</strain>
    </source>
</reference>
<sequence>MRSMRNATCVIVLILSFSFSACHSQNTHYKNPKMTKEVKELIKMGEDSIIALALNSIDGNAGLENFTSATVLTNGEEVYVSFRNQYKYLPIHTVCYFDFGVNITTQTTYKNSVANPYDYTIEGRIPYFQLTEDFKKHIDFVKKAIGNVEGFEDELIIREHEDFYDIEIVSESQESSYKIKKGSGEIYDEFHAHLEPIPFDVDDSEEFKKVIFSEIED</sequence>
<proteinExistence type="predicted"/>
<organism evidence="2 3">
    <name type="scientific">Maribacter caenipelagi</name>
    <dbReference type="NCBI Taxonomy" id="1447781"/>
    <lineage>
        <taxon>Bacteria</taxon>
        <taxon>Pseudomonadati</taxon>
        <taxon>Bacteroidota</taxon>
        <taxon>Flavobacteriia</taxon>
        <taxon>Flavobacteriales</taxon>
        <taxon>Flavobacteriaceae</taxon>
        <taxon>Maribacter</taxon>
    </lineage>
</organism>
<name>A0A4R7D8Y5_9FLAO</name>
<keyword evidence="1" id="KW-0732">Signal</keyword>
<evidence type="ECO:0000313" key="3">
    <source>
        <dbReference type="Proteomes" id="UP000295274"/>
    </source>
</evidence>
<dbReference type="AlphaFoldDB" id="A0A4R7D8Y5"/>
<evidence type="ECO:0000256" key="1">
    <source>
        <dbReference type="SAM" id="SignalP"/>
    </source>
</evidence>
<protein>
    <recommendedName>
        <fullName evidence="4">Lipoprotein</fullName>
    </recommendedName>
</protein>
<feature type="signal peptide" evidence="1">
    <location>
        <begin position="1"/>
        <end position="24"/>
    </location>
</feature>
<dbReference type="EMBL" id="SNZW01000013">
    <property type="protein sequence ID" value="TDS16711.1"/>
    <property type="molecule type" value="Genomic_DNA"/>
</dbReference>
<accession>A0A4R7D8Y5</accession>
<keyword evidence="3" id="KW-1185">Reference proteome</keyword>
<dbReference type="Proteomes" id="UP000295274">
    <property type="component" value="Unassembled WGS sequence"/>
</dbReference>
<evidence type="ECO:0008006" key="4">
    <source>
        <dbReference type="Google" id="ProtNLM"/>
    </source>
</evidence>
<evidence type="ECO:0000313" key="2">
    <source>
        <dbReference type="EMBL" id="TDS16711.1"/>
    </source>
</evidence>
<feature type="chain" id="PRO_5020594077" description="Lipoprotein" evidence="1">
    <location>
        <begin position="25"/>
        <end position="217"/>
    </location>
</feature>
<dbReference type="PROSITE" id="PS51257">
    <property type="entry name" value="PROKAR_LIPOPROTEIN"/>
    <property type="match status" value="1"/>
</dbReference>
<comment type="caution">
    <text evidence="2">The sequence shown here is derived from an EMBL/GenBank/DDBJ whole genome shotgun (WGS) entry which is preliminary data.</text>
</comment>
<gene>
    <name evidence="2" type="ORF">DFQ03_1194</name>
</gene>